<dbReference type="HAMAP" id="MF_01518">
    <property type="entry name" value="Adenine_deamin"/>
    <property type="match status" value="1"/>
</dbReference>
<dbReference type="InterPro" id="IPR006679">
    <property type="entry name" value="Adenine_deam"/>
</dbReference>
<accession>A0A212LFQ4</accession>
<dbReference type="InterPro" id="IPR011059">
    <property type="entry name" value="Metal-dep_hydrolase_composite"/>
</dbReference>
<comment type="similarity">
    <text evidence="1 6">Belongs to the metallo-dependent hydrolases superfamily. Adenine deaminase family.</text>
</comment>
<dbReference type="EC" id="3.5.4.2" evidence="2 6"/>
<dbReference type="RefSeq" id="WP_288196595.1">
    <property type="nucleotide sequence ID" value="NZ_LT608334.1"/>
</dbReference>
<dbReference type="AlphaFoldDB" id="A0A212LFQ4"/>
<sequence length="586" mass="63063">MSLKQRIRAGHGSVKSDLAITNGKLINVASAEIYPADVAIKDGHIVAIGDVSHCIGPDTVIHDAQGRYLAPGLIDGHLHVECSKLSVTSFAKLVVPLGTTSIVSGLDQILVVAGLDGSRHFLDEANAGPLTIHWGAPCKTPYTMPRSTVGHYFSPADHRVAQQWPECVGVWETVREFIQEEDEDVLDALEIAQKNKLPVFGCAPMCRGHKLASYVSAGVRLDHESYTVEETLEKLRNGMFVVVRESSISHFLQENIQVATKLAPKASHRVSFCTDDVVATDVLKRGHVDNMVRMAIAEGVSPIEAIQMATINSAVAYRIDHKVGLIAPGRQADILFVDSPESFRVEEVVAKGELVARGGKMVKTLIPPHRPAFLTDTVKAKPVSAADLEVRSDSGAVKVLAMNMSLDVPFVRNRRDAVLKVRKGIVAPDVTQDILYVTVVERYGKTTNRPVAFVSGFGLKRGAMATSTAPDDNNIVCIGANTADMAVAINWIIEKGGGQAFVEDGKVVVGLELPIGGIVSDIEPEEMAVKEDALDAAARAAGCTLDWPFMNMFVLSITAIPEYAITDIGAIDCVGLKVFDPVLEKI</sequence>
<organism evidence="9">
    <name type="scientific">uncultured Pleomorphomonas sp</name>
    <dbReference type="NCBI Taxonomy" id="442121"/>
    <lineage>
        <taxon>Bacteria</taxon>
        <taxon>Pseudomonadati</taxon>
        <taxon>Pseudomonadota</taxon>
        <taxon>Alphaproteobacteria</taxon>
        <taxon>Hyphomicrobiales</taxon>
        <taxon>Pleomorphomonadaceae</taxon>
        <taxon>Pleomorphomonas</taxon>
        <taxon>environmental samples</taxon>
    </lineage>
</organism>
<evidence type="ECO:0000256" key="1">
    <source>
        <dbReference type="ARBA" id="ARBA00006773"/>
    </source>
</evidence>
<protein>
    <recommendedName>
        <fullName evidence="2 6">Adenine deaminase</fullName>
        <shortName evidence="6">Adenase</shortName>
        <shortName evidence="6">Adenine aminase</shortName>
        <ecNumber evidence="2 6">3.5.4.2</ecNumber>
    </recommendedName>
</protein>
<evidence type="ECO:0000256" key="6">
    <source>
        <dbReference type="HAMAP-Rule" id="MF_01518"/>
    </source>
</evidence>
<comment type="cofactor">
    <cofactor evidence="6">
        <name>Mn(2+)</name>
        <dbReference type="ChEBI" id="CHEBI:29035"/>
    </cofactor>
</comment>
<feature type="domain" description="Adenine deaminase C-terminal" evidence="8">
    <location>
        <begin position="412"/>
        <end position="573"/>
    </location>
</feature>
<evidence type="ECO:0000256" key="2">
    <source>
        <dbReference type="ARBA" id="ARBA00012782"/>
    </source>
</evidence>
<name>A0A212LFQ4_9HYPH</name>
<dbReference type="Gene3D" id="3.20.20.140">
    <property type="entry name" value="Metal-dependent hydrolases"/>
    <property type="match status" value="1"/>
</dbReference>
<gene>
    <name evidence="6 9" type="primary">ade</name>
    <name evidence="9" type="ORF">KL86PLE_40211</name>
</gene>
<dbReference type="PANTHER" id="PTHR11113:SF2">
    <property type="entry name" value="ADENINE DEAMINASE"/>
    <property type="match status" value="1"/>
</dbReference>
<feature type="domain" description="Amidohydrolase-related" evidence="7">
    <location>
        <begin position="68"/>
        <end position="355"/>
    </location>
</feature>
<dbReference type="SUPFAM" id="SSF51556">
    <property type="entry name" value="Metallo-dependent hydrolases"/>
    <property type="match status" value="1"/>
</dbReference>
<proteinExistence type="inferred from homology"/>
<dbReference type="SUPFAM" id="SSF51338">
    <property type="entry name" value="Composite domain of metallo-dependent hydrolases"/>
    <property type="match status" value="1"/>
</dbReference>
<evidence type="ECO:0000313" key="9">
    <source>
        <dbReference type="EMBL" id="SCM76406.1"/>
    </source>
</evidence>
<dbReference type="InterPro" id="IPR032466">
    <property type="entry name" value="Metal_Hydrolase"/>
</dbReference>
<comment type="catalytic activity">
    <reaction evidence="5 6">
        <text>adenine + H2O + H(+) = hypoxanthine + NH4(+)</text>
        <dbReference type="Rhea" id="RHEA:23688"/>
        <dbReference type="ChEBI" id="CHEBI:15377"/>
        <dbReference type="ChEBI" id="CHEBI:15378"/>
        <dbReference type="ChEBI" id="CHEBI:16708"/>
        <dbReference type="ChEBI" id="CHEBI:17368"/>
        <dbReference type="ChEBI" id="CHEBI:28938"/>
        <dbReference type="EC" id="3.5.4.2"/>
    </reaction>
</comment>
<dbReference type="GO" id="GO:0000034">
    <property type="term" value="F:adenine deaminase activity"/>
    <property type="evidence" value="ECO:0007669"/>
    <property type="project" value="UniProtKB-UniRule"/>
</dbReference>
<keyword evidence="4 6" id="KW-0464">Manganese</keyword>
<reference evidence="9" key="1">
    <citation type="submission" date="2016-08" db="EMBL/GenBank/DDBJ databases">
        <authorList>
            <person name="Seilhamer J.J."/>
        </authorList>
    </citation>
    <scope>NUCLEOTIDE SEQUENCE</scope>
    <source>
        <strain evidence="9">86</strain>
    </source>
</reference>
<dbReference type="InterPro" id="IPR006680">
    <property type="entry name" value="Amidohydro-rel"/>
</dbReference>
<dbReference type="InterPro" id="IPR026912">
    <property type="entry name" value="Adenine_deam_C"/>
</dbReference>
<dbReference type="EMBL" id="FMJD01000008">
    <property type="protein sequence ID" value="SCM76406.1"/>
    <property type="molecule type" value="Genomic_DNA"/>
</dbReference>
<evidence type="ECO:0000259" key="7">
    <source>
        <dbReference type="Pfam" id="PF01979"/>
    </source>
</evidence>
<evidence type="ECO:0000256" key="5">
    <source>
        <dbReference type="ARBA" id="ARBA00047720"/>
    </source>
</evidence>
<dbReference type="Gene3D" id="2.30.40.10">
    <property type="entry name" value="Urease, subunit C, domain 1"/>
    <property type="match status" value="1"/>
</dbReference>
<dbReference type="Pfam" id="PF01979">
    <property type="entry name" value="Amidohydro_1"/>
    <property type="match status" value="1"/>
</dbReference>
<evidence type="ECO:0000256" key="3">
    <source>
        <dbReference type="ARBA" id="ARBA00022801"/>
    </source>
</evidence>
<dbReference type="GO" id="GO:0006146">
    <property type="term" value="P:adenine catabolic process"/>
    <property type="evidence" value="ECO:0007669"/>
    <property type="project" value="InterPro"/>
</dbReference>
<evidence type="ECO:0000256" key="4">
    <source>
        <dbReference type="ARBA" id="ARBA00023211"/>
    </source>
</evidence>
<dbReference type="Pfam" id="PF13382">
    <property type="entry name" value="Adenine_deam_C"/>
    <property type="match status" value="1"/>
</dbReference>
<keyword evidence="3 6" id="KW-0378">Hydrolase</keyword>
<evidence type="ECO:0000259" key="8">
    <source>
        <dbReference type="Pfam" id="PF13382"/>
    </source>
</evidence>
<dbReference type="PANTHER" id="PTHR11113">
    <property type="entry name" value="N-ACETYLGLUCOSAMINE-6-PHOSPHATE DEACETYLASE"/>
    <property type="match status" value="1"/>
</dbReference>